<dbReference type="SUPFAM" id="SSF53098">
    <property type="entry name" value="Ribonuclease H-like"/>
    <property type="match status" value="1"/>
</dbReference>
<dbReference type="RefSeq" id="WP_335756055.1">
    <property type="nucleotide sequence ID" value="NZ_CP021748.1"/>
</dbReference>
<accession>A0A1Z1W2J6</accession>
<dbReference type="AlphaFoldDB" id="A0A1Z1W2J6"/>
<dbReference type="GO" id="GO:0003676">
    <property type="term" value="F:nucleic acid binding"/>
    <property type="evidence" value="ECO:0007669"/>
    <property type="project" value="InterPro"/>
</dbReference>
<dbReference type="Proteomes" id="UP000195880">
    <property type="component" value="Chromosome"/>
</dbReference>
<dbReference type="KEGG" id="salf:SMD44_00037"/>
<protein>
    <submittedName>
        <fullName evidence="1">Putative transposase</fullName>
    </submittedName>
</protein>
<dbReference type="EMBL" id="CP021748">
    <property type="protein sequence ID" value="ARX80639.1"/>
    <property type="molecule type" value="Genomic_DNA"/>
</dbReference>
<proteinExistence type="predicted"/>
<gene>
    <name evidence="1" type="ORF">SMD44_00037</name>
</gene>
<keyword evidence="2" id="KW-1185">Reference proteome</keyword>
<dbReference type="InterPro" id="IPR012337">
    <property type="entry name" value="RNaseH-like_sf"/>
</dbReference>
<organism evidence="1 2">
    <name type="scientific">Streptomyces alboflavus</name>
    <dbReference type="NCBI Taxonomy" id="67267"/>
    <lineage>
        <taxon>Bacteria</taxon>
        <taxon>Bacillati</taxon>
        <taxon>Actinomycetota</taxon>
        <taxon>Actinomycetes</taxon>
        <taxon>Kitasatosporales</taxon>
        <taxon>Streptomycetaceae</taxon>
        <taxon>Streptomyces</taxon>
    </lineage>
</organism>
<dbReference type="Gene3D" id="3.30.420.10">
    <property type="entry name" value="Ribonuclease H-like superfamily/Ribonuclease H"/>
    <property type="match status" value="1"/>
</dbReference>
<evidence type="ECO:0000313" key="2">
    <source>
        <dbReference type="Proteomes" id="UP000195880"/>
    </source>
</evidence>
<dbReference type="InterPro" id="IPR036397">
    <property type="entry name" value="RNaseH_sf"/>
</dbReference>
<evidence type="ECO:0000313" key="1">
    <source>
        <dbReference type="EMBL" id="ARX80639.1"/>
    </source>
</evidence>
<name>A0A1Z1W2J6_9ACTN</name>
<sequence>MERTFGSINTLFCQHLSGYTGSDVTRRGRDVAREACYSVAQLQDLLDEWLVHWHHRPHGGLRHPVLPKIALSPNRMWAALVAVAGYVPVPLSGNDYLELLPVRWQAITERGIRLYHRTYDCDLLGPHRGQDSEVATRGGKWEVHTNPHDVRQIWVRLPGLGLTEIPWIHREHAHQPFNDHT</sequence>
<reference evidence="1 2" key="1">
    <citation type="submission" date="2017-05" db="EMBL/GenBank/DDBJ databases">
        <title>Streptomyces alboflavus Genome sequencing and assembly.</title>
        <authorList>
            <person name="Wang Y."/>
            <person name="Du B."/>
            <person name="Ding Y."/>
            <person name="Liu H."/>
            <person name="Hou Q."/>
            <person name="Liu K."/>
            <person name="Wang C."/>
            <person name="Yao L."/>
        </authorList>
    </citation>
    <scope>NUCLEOTIDE SEQUENCE [LARGE SCALE GENOMIC DNA]</scope>
    <source>
        <strain evidence="1 2">MDJK44</strain>
    </source>
</reference>